<dbReference type="KEGG" id="scn:Solca_3877"/>
<dbReference type="HOGENOM" id="CLU_112480_0_0_10"/>
<dbReference type="STRING" id="929556.Solca_3877"/>
<evidence type="ECO:0000313" key="2">
    <source>
        <dbReference type="Proteomes" id="UP000007590"/>
    </source>
</evidence>
<dbReference type="RefSeq" id="WP_014682097.1">
    <property type="nucleotide sequence ID" value="NC_017770.1"/>
</dbReference>
<accession>H8KLI7</accession>
<organism evidence="1 2">
    <name type="scientific">Solitalea canadensis (strain ATCC 29591 / DSM 3403 / JCM 21819 / LMG 8368 / NBRC 15130 / NCIMB 12057 / USAM 9D)</name>
    <name type="common">Flexibacter canadensis</name>
    <dbReference type="NCBI Taxonomy" id="929556"/>
    <lineage>
        <taxon>Bacteria</taxon>
        <taxon>Pseudomonadati</taxon>
        <taxon>Bacteroidota</taxon>
        <taxon>Sphingobacteriia</taxon>
        <taxon>Sphingobacteriales</taxon>
        <taxon>Sphingobacteriaceae</taxon>
        <taxon>Solitalea</taxon>
    </lineage>
</organism>
<evidence type="ECO:0000313" key="1">
    <source>
        <dbReference type="EMBL" id="AFD08874.1"/>
    </source>
</evidence>
<dbReference type="AlphaFoldDB" id="H8KLI7"/>
<reference evidence="1" key="1">
    <citation type="submission" date="2012-02" db="EMBL/GenBank/DDBJ databases">
        <title>The complete genome of Solitalea canadensis DSM 3403.</title>
        <authorList>
            <consortium name="US DOE Joint Genome Institute (JGI-PGF)"/>
            <person name="Lucas S."/>
            <person name="Copeland A."/>
            <person name="Lapidus A."/>
            <person name="Glavina del Rio T."/>
            <person name="Dalin E."/>
            <person name="Tice H."/>
            <person name="Bruce D."/>
            <person name="Goodwin L."/>
            <person name="Pitluck S."/>
            <person name="Peters L."/>
            <person name="Ovchinnikova G."/>
            <person name="Lu M."/>
            <person name="Kyrpides N."/>
            <person name="Mavromatis K."/>
            <person name="Ivanova N."/>
            <person name="Brettin T."/>
            <person name="Detter J.C."/>
            <person name="Han C."/>
            <person name="Larimer F."/>
            <person name="Land M."/>
            <person name="Hauser L."/>
            <person name="Markowitz V."/>
            <person name="Cheng J.-F."/>
            <person name="Hugenholtz P."/>
            <person name="Woyke T."/>
            <person name="Wu D."/>
            <person name="Spring S."/>
            <person name="Schroeder M."/>
            <person name="Kopitz M."/>
            <person name="Brambilla E."/>
            <person name="Klenk H.-P."/>
            <person name="Eisen J.A."/>
        </authorList>
    </citation>
    <scope>NUCLEOTIDE SEQUENCE</scope>
    <source>
        <strain evidence="1">DSM 3403</strain>
    </source>
</reference>
<dbReference type="Proteomes" id="UP000007590">
    <property type="component" value="Chromosome"/>
</dbReference>
<keyword evidence="2" id="KW-1185">Reference proteome</keyword>
<proteinExistence type="predicted"/>
<dbReference type="eggNOG" id="ENOG5032UB9">
    <property type="taxonomic scope" value="Bacteria"/>
</dbReference>
<sequence>MQSTNKKILLQMFPQELANDVIQVFNILPDKNNRWVSDHFQVVQMENQTLKIPTRIYINQPTGIDEISLSEIQKTILNCIFLRHHNGFIRQKRLRKLLMNNEFFITPYTFQLLGESVIEILFDLNMHINDNTIHNYAYFITQNPTYFRLTENRVISYWDEYYRQRYWKFTSYIGKQLIDRLKEAVEKN</sequence>
<name>H8KLI7_SOLCM</name>
<dbReference type="EMBL" id="CP003349">
    <property type="protein sequence ID" value="AFD08874.1"/>
    <property type="molecule type" value="Genomic_DNA"/>
</dbReference>
<dbReference type="OrthoDB" id="3578967at2"/>
<gene>
    <name evidence="1" type="ordered locus">Solca_3877</name>
</gene>
<protein>
    <submittedName>
        <fullName evidence="1">Uncharacterized protein</fullName>
    </submittedName>
</protein>